<keyword evidence="2" id="KW-1185">Reference proteome</keyword>
<dbReference type="RefSeq" id="WP_240830309.1">
    <property type="nucleotide sequence ID" value="NZ_JAKWBL010000002.1"/>
</dbReference>
<sequence>MLNIGISIYLWYKTEQMNMDCRLIANTPTLAAILESVYSMKLLKAKLTRIDNEGEFEIMRSTLNTVLISMKIRLKVDNLVKFVKITQKGEKQFNRQTKKFIQRYSTNAEDVEKYKPEFYLYLNAIEYVIYELNRMVEVHHHEFLAHINEDIQIDLSKSPNFDYCKRTFKQSGIDISEISGYESIVELRKICNDLKHAYIQEYSLSKTLKLKTFREFNRKILVDKVNVYILETPNYIEALAKTINSKYPKIEIKKNKNGS</sequence>
<protein>
    <submittedName>
        <fullName evidence="1">Uncharacterized protein</fullName>
    </submittedName>
</protein>
<dbReference type="EMBL" id="JAKWBL010000002">
    <property type="protein sequence ID" value="MCH5598645.1"/>
    <property type="molecule type" value="Genomic_DNA"/>
</dbReference>
<reference evidence="1 2" key="1">
    <citation type="submission" date="2022-02" db="EMBL/GenBank/DDBJ databases">
        <authorList>
            <person name="Min J."/>
        </authorList>
    </citation>
    <scope>NUCLEOTIDE SEQUENCE [LARGE SCALE GENOMIC DNA]</scope>
    <source>
        <strain evidence="1 2">GR10-1</strain>
    </source>
</reference>
<evidence type="ECO:0000313" key="1">
    <source>
        <dbReference type="EMBL" id="MCH5598645.1"/>
    </source>
</evidence>
<name>A0ABS9SK06_9BACT</name>
<comment type="caution">
    <text evidence="1">The sequence shown here is derived from an EMBL/GenBank/DDBJ whole genome shotgun (WGS) entry which is preliminary data.</text>
</comment>
<evidence type="ECO:0000313" key="2">
    <source>
        <dbReference type="Proteomes" id="UP001202248"/>
    </source>
</evidence>
<organism evidence="1 2">
    <name type="scientific">Niabella ginsengisoli</name>
    <dbReference type="NCBI Taxonomy" id="522298"/>
    <lineage>
        <taxon>Bacteria</taxon>
        <taxon>Pseudomonadati</taxon>
        <taxon>Bacteroidota</taxon>
        <taxon>Chitinophagia</taxon>
        <taxon>Chitinophagales</taxon>
        <taxon>Chitinophagaceae</taxon>
        <taxon>Niabella</taxon>
    </lineage>
</organism>
<proteinExistence type="predicted"/>
<dbReference type="Proteomes" id="UP001202248">
    <property type="component" value="Unassembled WGS sequence"/>
</dbReference>
<gene>
    <name evidence="1" type="ORF">MKP09_12350</name>
</gene>
<accession>A0ABS9SK06</accession>